<dbReference type="EMBL" id="KN832887">
    <property type="protein sequence ID" value="KIM95399.1"/>
    <property type="molecule type" value="Genomic_DNA"/>
</dbReference>
<dbReference type="Proteomes" id="UP000054321">
    <property type="component" value="Unassembled WGS sequence"/>
</dbReference>
<organism evidence="2 3">
    <name type="scientific">Oidiodendron maius (strain Zn)</name>
    <dbReference type="NCBI Taxonomy" id="913774"/>
    <lineage>
        <taxon>Eukaryota</taxon>
        <taxon>Fungi</taxon>
        <taxon>Dikarya</taxon>
        <taxon>Ascomycota</taxon>
        <taxon>Pezizomycotina</taxon>
        <taxon>Leotiomycetes</taxon>
        <taxon>Leotiomycetes incertae sedis</taxon>
        <taxon>Myxotrichaceae</taxon>
        <taxon>Oidiodendron</taxon>
    </lineage>
</organism>
<feature type="region of interest" description="Disordered" evidence="1">
    <location>
        <begin position="1"/>
        <end position="71"/>
    </location>
</feature>
<reference evidence="2 3" key="1">
    <citation type="submission" date="2014-04" db="EMBL/GenBank/DDBJ databases">
        <authorList>
            <consortium name="DOE Joint Genome Institute"/>
            <person name="Kuo A."/>
            <person name="Martino E."/>
            <person name="Perotto S."/>
            <person name="Kohler A."/>
            <person name="Nagy L.G."/>
            <person name="Floudas D."/>
            <person name="Copeland A."/>
            <person name="Barry K.W."/>
            <person name="Cichocki N."/>
            <person name="Veneault-Fourrey C."/>
            <person name="LaButti K."/>
            <person name="Lindquist E.A."/>
            <person name="Lipzen A."/>
            <person name="Lundell T."/>
            <person name="Morin E."/>
            <person name="Murat C."/>
            <person name="Sun H."/>
            <person name="Tunlid A."/>
            <person name="Henrissat B."/>
            <person name="Grigoriev I.V."/>
            <person name="Hibbett D.S."/>
            <person name="Martin F."/>
            <person name="Nordberg H.P."/>
            <person name="Cantor M.N."/>
            <person name="Hua S.X."/>
        </authorList>
    </citation>
    <scope>NUCLEOTIDE SEQUENCE [LARGE SCALE GENOMIC DNA]</scope>
    <source>
        <strain evidence="2 3">Zn</strain>
    </source>
</reference>
<dbReference type="OrthoDB" id="10518711at2759"/>
<evidence type="ECO:0000313" key="2">
    <source>
        <dbReference type="EMBL" id="KIM95399.1"/>
    </source>
</evidence>
<feature type="region of interest" description="Disordered" evidence="1">
    <location>
        <begin position="118"/>
        <end position="146"/>
    </location>
</feature>
<protein>
    <submittedName>
        <fullName evidence="2">Uncharacterized protein</fullName>
    </submittedName>
</protein>
<keyword evidence="3" id="KW-1185">Reference proteome</keyword>
<feature type="compositionally biased region" description="Polar residues" evidence="1">
    <location>
        <begin position="34"/>
        <end position="53"/>
    </location>
</feature>
<evidence type="ECO:0000256" key="1">
    <source>
        <dbReference type="SAM" id="MobiDB-lite"/>
    </source>
</evidence>
<name>A0A0C3GVT2_OIDMZ</name>
<accession>A0A0C3GVT2</accession>
<dbReference type="InParanoid" id="A0A0C3GVT2"/>
<proteinExistence type="predicted"/>
<dbReference type="AlphaFoldDB" id="A0A0C3GVT2"/>
<reference evidence="3" key="2">
    <citation type="submission" date="2015-01" db="EMBL/GenBank/DDBJ databases">
        <title>Evolutionary Origins and Diversification of the Mycorrhizal Mutualists.</title>
        <authorList>
            <consortium name="DOE Joint Genome Institute"/>
            <consortium name="Mycorrhizal Genomics Consortium"/>
            <person name="Kohler A."/>
            <person name="Kuo A."/>
            <person name="Nagy L.G."/>
            <person name="Floudas D."/>
            <person name="Copeland A."/>
            <person name="Barry K.W."/>
            <person name="Cichocki N."/>
            <person name="Veneault-Fourrey C."/>
            <person name="LaButti K."/>
            <person name="Lindquist E.A."/>
            <person name="Lipzen A."/>
            <person name="Lundell T."/>
            <person name="Morin E."/>
            <person name="Murat C."/>
            <person name="Riley R."/>
            <person name="Ohm R."/>
            <person name="Sun H."/>
            <person name="Tunlid A."/>
            <person name="Henrissat B."/>
            <person name="Grigoriev I.V."/>
            <person name="Hibbett D.S."/>
            <person name="Martin F."/>
        </authorList>
    </citation>
    <scope>NUCLEOTIDE SEQUENCE [LARGE SCALE GENOMIC DNA]</scope>
    <source>
        <strain evidence="3">Zn</strain>
    </source>
</reference>
<gene>
    <name evidence="2" type="ORF">OIDMADRAFT_183927</name>
</gene>
<dbReference type="HOGENOM" id="CLU_1571115_0_0_1"/>
<sequence>MPLYLRKVGQEAEKEREEAIDRERKRAQKRAIMMSSSQSGELRQANENMSNLQKVRRGAQPPPLPQGEGYLTPVYDPTMRCWKSYVETDGEQSERLWKAWCPDVNEWQNKEYYEQAHPLDDQASMQDENIYPASPEPIPGLRRRSTTISMKEIVRKLSGFGRRSAPQKAY</sequence>
<feature type="compositionally biased region" description="Basic and acidic residues" evidence="1">
    <location>
        <begin position="8"/>
        <end position="24"/>
    </location>
</feature>
<evidence type="ECO:0000313" key="3">
    <source>
        <dbReference type="Proteomes" id="UP000054321"/>
    </source>
</evidence>